<keyword evidence="1" id="KW-0732">Signal</keyword>
<comment type="caution">
    <text evidence="2">The sequence shown here is derived from an EMBL/GenBank/DDBJ whole genome shotgun (WGS) entry which is preliminary data.</text>
</comment>
<evidence type="ECO:0000256" key="1">
    <source>
        <dbReference type="SAM" id="SignalP"/>
    </source>
</evidence>
<proteinExistence type="predicted"/>
<sequence>MLVINKPMKTTRNILLTLVLLLNSMLSFGQEQEAEKLAERLLEADSTWGKELFQFPISFAQEINFQGAEVALFPKGWSNEQSPEFWSYAFVWEVDTDKQVTKTVLESSLQLYFDGLLSIDIWKKSDATIQNTKALLGEKEANKSTSRFTGHLDIFESRYTKKPMTLQVTVEQHYCEQTNKTIILFKFSPKEFEHNAWMKLDEIELREGLCK</sequence>
<protein>
    <submittedName>
        <fullName evidence="2">Uncharacterized protein</fullName>
    </submittedName>
</protein>
<dbReference type="EMBL" id="LRDB01000012">
    <property type="protein sequence ID" value="KYG79013.1"/>
    <property type="molecule type" value="Genomic_DNA"/>
</dbReference>
<keyword evidence="3" id="KW-1185">Reference proteome</keyword>
<accession>A0A150XJY2</accession>
<reference evidence="2 3" key="1">
    <citation type="submission" date="2016-01" db="EMBL/GenBank/DDBJ databases">
        <title>Genome sequencing of Roseivirga echinicomitans KMM 6058.</title>
        <authorList>
            <person name="Selvaratnam C."/>
            <person name="Thevarajoo S."/>
            <person name="Goh K.M."/>
            <person name="Ee R."/>
            <person name="Chan K.-G."/>
            <person name="Chong C.S."/>
        </authorList>
    </citation>
    <scope>NUCLEOTIDE SEQUENCE [LARGE SCALE GENOMIC DNA]</scope>
    <source>
        <strain evidence="2 3">KMM 6058</strain>
    </source>
</reference>
<feature type="signal peptide" evidence="1">
    <location>
        <begin position="1"/>
        <end position="29"/>
    </location>
</feature>
<feature type="chain" id="PRO_5007574782" evidence="1">
    <location>
        <begin position="30"/>
        <end position="211"/>
    </location>
</feature>
<gene>
    <name evidence="2" type="ORF">AWN68_05110</name>
</gene>
<organism evidence="2 3">
    <name type="scientific">Roseivirga echinicomitans</name>
    <dbReference type="NCBI Taxonomy" id="296218"/>
    <lineage>
        <taxon>Bacteria</taxon>
        <taxon>Pseudomonadati</taxon>
        <taxon>Bacteroidota</taxon>
        <taxon>Cytophagia</taxon>
        <taxon>Cytophagales</taxon>
        <taxon>Roseivirgaceae</taxon>
        <taxon>Roseivirga</taxon>
    </lineage>
</organism>
<dbReference type="Proteomes" id="UP000075615">
    <property type="component" value="Unassembled WGS sequence"/>
</dbReference>
<name>A0A150XJY2_9BACT</name>
<dbReference type="AlphaFoldDB" id="A0A150XJY2"/>
<evidence type="ECO:0000313" key="2">
    <source>
        <dbReference type="EMBL" id="KYG79013.1"/>
    </source>
</evidence>
<evidence type="ECO:0000313" key="3">
    <source>
        <dbReference type="Proteomes" id="UP000075615"/>
    </source>
</evidence>